<dbReference type="InterPro" id="IPR047843">
    <property type="entry name" value="WLS-like_TM"/>
</dbReference>
<evidence type="ECO:0000259" key="6">
    <source>
        <dbReference type="Pfam" id="PF06664"/>
    </source>
</evidence>
<dbReference type="PANTHER" id="PTHR31918:SF1">
    <property type="entry name" value="TRANSMEMBRANE PROTEIN 181"/>
    <property type="match status" value="1"/>
</dbReference>
<dbReference type="GO" id="GO:0016020">
    <property type="term" value="C:membrane"/>
    <property type="evidence" value="ECO:0007669"/>
    <property type="project" value="UniProtKB-SubCell"/>
</dbReference>
<feature type="transmembrane region" description="Helical" evidence="5">
    <location>
        <begin position="149"/>
        <end position="174"/>
    </location>
</feature>
<gene>
    <name evidence="7" type="ORF">M0812_03147</name>
</gene>
<evidence type="ECO:0000256" key="5">
    <source>
        <dbReference type="SAM" id="Phobius"/>
    </source>
</evidence>
<dbReference type="EMBL" id="JANTQA010000048">
    <property type="protein sequence ID" value="KAJ3431465.1"/>
    <property type="molecule type" value="Genomic_DNA"/>
</dbReference>
<evidence type="ECO:0000313" key="7">
    <source>
        <dbReference type="EMBL" id="KAJ3431465.1"/>
    </source>
</evidence>
<reference evidence="7" key="1">
    <citation type="submission" date="2022-08" db="EMBL/GenBank/DDBJ databases">
        <title>Novel sulphate-reducing endosymbionts in the free-living metamonad Anaeramoeba.</title>
        <authorList>
            <person name="Jerlstrom-Hultqvist J."/>
            <person name="Cepicka I."/>
            <person name="Gallot-Lavallee L."/>
            <person name="Salas-Leiva D."/>
            <person name="Curtis B.A."/>
            <person name="Zahonova K."/>
            <person name="Pipaliya S."/>
            <person name="Dacks J."/>
            <person name="Roger A.J."/>
        </authorList>
    </citation>
    <scope>NUCLEOTIDE SEQUENCE</scope>
    <source>
        <strain evidence="7">Busselton2</strain>
    </source>
</reference>
<feature type="transmembrane region" description="Helical" evidence="5">
    <location>
        <begin position="195"/>
        <end position="214"/>
    </location>
</feature>
<comment type="caution">
    <text evidence="7">The sequence shown here is derived from an EMBL/GenBank/DDBJ whole genome shotgun (WGS) entry which is preliminary data.</text>
</comment>
<dbReference type="Pfam" id="PF06664">
    <property type="entry name" value="WLS-like_TM"/>
    <property type="match status" value="1"/>
</dbReference>
<keyword evidence="4 5" id="KW-0472">Membrane</keyword>
<keyword evidence="3 5" id="KW-1133">Transmembrane helix</keyword>
<keyword evidence="2 5" id="KW-0812">Transmembrane</keyword>
<feature type="transmembrane region" description="Helical" evidence="5">
    <location>
        <begin position="269"/>
        <end position="291"/>
    </location>
</feature>
<dbReference type="PANTHER" id="PTHR31918">
    <property type="entry name" value="TRANSMEMBRANE PROTEIN 181"/>
    <property type="match status" value="1"/>
</dbReference>
<evidence type="ECO:0000256" key="2">
    <source>
        <dbReference type="ARBA" id="ARBA00022692"/>
    </source>
</evidence>
<feature type="transmembrane region" description="Helical" evidence="5">
    <location>
        <begin position="297"/>
        <end position="321"/>
    </location>
</feature>
<evidence type="ECO:0000256" key="4">
    <source>
        <dbReference type="ARBA" id="ARBA00023136"/>
    </source>
</evidence>
<protein>
    <submittedName>
        <fullName evidence="7">Transmembrane protein</fullName>
    </submittedName>
</protein>
<evidence type="ECO:0000313" key="8">
    <source>
        <dbReference type="Proteomes" id="UP001146793"/>
    </source>
</evidence>
<sequence length="371" mass="43552">MSNSEEELLKKPIEKRDLMLRFETFSKSDHRCFFLLFLFLLIIGGISIVQVPSALHLQEFKYSTTSKGKIQIHGLFDKYSFLSQGLLVDIILVNAENSQIKKKVLINISLSGYDDSQKKWIKIIDSEQHQREINCRNPFLPLSVFVRHWANIFIDLICIIPQFYGLGFIWFCILDSYRTQNGEQRTYKKFYLPKIIFFSIFAIITFVVCFWSVIHEKNSGAESAIDTVGAWLFFVVLFFICFVIFIIWLAFIIYNGFINIEIPRLKRKLKFMFIFMIITFAFLFITLIIGVTQSLNGIKLIFFTIFYTFNVSSLWLVFAILPSEKVLSKIDEGTPFSQKKGKIFEPYYTNNENSKPIIEEIFEYDDEKEKD</sequence>
<feature type="transmembrane region" description="Helical" evidence="5">
    <location>
        <begin position="230"/>
        <end position="257"/>
    </location>
</feature>
<accession>A0AAV7YR97</accession>
<organism evidence="7 8">
    <name type="scientific">Anaeramoeba flamelloides</name>
    <dbReference type="NCBI Taxonomy" id="1746091"/>
    <lineage>
        <taxon>Eukaryota</taxon>
        <taxon>Metamonada</taxon>
        <taxon>Anaeramoebidae</taxon>
        <taxon>Anaeramoeba</taxon>
    </lineage>
</organism>
<evidence type="ECO:0000256" key="1">
    <source>
        <dbReference type="ARBA" id="ARBA00004141"/>
    </source>
</evidence>
<dbReference type="Proteomes" id="UP001146793">
    <property type="component" value="Unassembled WGS sequence"/>
</dbReference>
<proteinExistence type="predicted"/>
<feature type="domain" description="Wntless-like transmembrane" evidence="6">
    <location>
        <begin position="137"/>
        <end position="324"/>
    </location>
</feature>
<comment type="subcellular location">
    <subcellularLocation>
        <location evidence="1">Membrane</location>
        <topology evidence="1">Multi-pass membrane protein</topology>
    </subcellularLocation>
</comment>
<evidence type="ECO:0000256" key="3">
    <source>
        <dbReference type="ARBA" id="ARBA00022989"/>
    </source>
</evidence>
<dbReference type="AlphaFoldDB" id="A0AAV7YR97"/>
<feature type="transmembrane region" description="Helical" evidence="5">
    <location>
        <begin position="32"/>
        <end position="51"/>
    </location>
</feature>
<dbReference type="InterPro" id="IPR040416">
    <property type="entry name" value="TMEM181"/>
</dbReference>
<dbReference type="GO" id="GO:0015643">
    <property type="term" value="F:toxic substance binding"/>
    <property type="evidence" value="ECO:0007669"/>
    <property type="project" value="InterPro"/>
</dbReference>
<name>A0AAV7YR97_9EUKA</name>